<dbReference type="AlphaFoldDB" id="A0A4Q7V3T3"/>
<organism evidence="1 2">
    <name type="scientific">Ancylomarina subtilis</name>
    <dbReference type="NCBI Taxonomy" id="1639035"/>
    <lineage>
        <taxon>Bacteria</taxon>
        <taxon>Pseudomonadati</taxon>
        <taxon>Bacteroidota</taxon>
        <taxon>Bacteroidia</taxon>
        <taxon>Marinilabiliales</taxon>
        <taxon>Marinifilaceae</taxon>
        <taxon>Ancylomarina</taxon>
    </lineage>
</organism>
<sequence>MNEDFLHYIWTYRLFDDQNLFSDQGHRLCLIDTGRLNRDSGPDFFEARIEIDGLLWVGNVEIHLKSSDWYKHHHDSDAAYNNVILHVVYENDVDVVLSNGRLLPCLKLEISEQYLDRYQSLMSSQLWIPCQRDIPKLNNFFVSHWLDRMLLERLERKAVGIKQMYHQNSNSWEETFYQVLARYFGMKLNADPFEQLARSIPLKILAKQKNSPLQLEAILFGQAGFLHDSNLSDPYYSKLQAEYNFLRNKFDLKPLEKGRWKFMRLHPVNFPTVRIAQLANLIYKSQSLFSKIIQIENVADFHTLLQVEASQYWLTHYRFGEKADYKPKVLGQATVDVLIINAIVPILFVYGKEIGNPIYVDRALFILESLKSEKNRIVNGWKEIGIQLKSAYHSQSLLHLKSEYCNAYRCLECELGNRIIRSEQM</sequence>
<protein>
    <submittedName>
        <fullName evidence="1">Uncharacterized protein DUF2851</fullName>
    </submittedName>
</protein>
<dbReference type="EMBL" id="SHKN01000007">
    <property type="protein sequence ID" value="RZT91081.1"/>
    <property type="molecule type" value="Genomic_DNA"/>
</dbReference>
<gene>
    <name evidence="1" type="ORF">EV201_3289</name>
</gene>
<keyword evidence="2" id="KW-1185">Reference proteome</keyword>
<dbReference type="OrthoDB" id="1005072at2"/>
<dbReference type="InterPro" id="IPR021272">
    <property type="entry name" value="DUF2851"/>
</dbReference>
<comment type="caution">
    <text evidence="1">The sequence shown here is derived from an EMBL/GenBank/DDBJ whole genome shotgun (WGS) entry which is preliminary data.</text>
</comment>
<accession>A0A4Q7V3T3</accession>
<proteinExistence type="predicted"/>
<reference evidence="1 2" key="1">
    <citation type="submission" date="2019-02" db="EMBL/GenBank/DDBJ databases">
        <title>Genomic Encyclopedia of Type Strains, Phase IV (KMG-IV): sequencing the most valuable type-strain genomes for metagenomic binning, comparative biology and taxonomic classification.</title>
        <authorList>
            <person name="Goeker M."/>
        </authorList>
    </citation>
    <scope>NUCLEOTIDE SEQUENCE [LARGE SCALE GENOMIC DNA]</scope>
    <source>
        <strain evidence="1 2">DSM 28825</strain>
    </source>
</reference>
<evidence type="ECO:0000313" key="2">
    <source>
        <dbReference type="Proteomes" id="UP000293562"/>
    </source>
</evidence>
<evidence type="ECO:0000313" key="1">
    <source>
        <dbReference type="EMBL" id="RZT91081.1"/>
    </source>
</evidence>
<dbReference type="Proteomes" id="UP000293562">
    <property type="component" value="Unassembled WGS sequence"/>
</dbReference>
<dbReference type="RefSeq" id="WP_130308636.1">
    <property type="nucleotide sequence ID" value="NZ_SHKN01000007.1"/>
</dbReference>
<dbReference type="Pfam" id="PF11013">
    <property type="entry name" value="DUF2851"/>
    <property type="match status" value="1"/>
</dbReference>
<name>A0A4Q7V3T3_9BACT</name>